<evidence type="ECO:0000313" key="9">
    <source>
        <dbReference type="Proteomes" id="UP000287171"/>
    </source>
</evidence>
<dbReference type="PANTHER" id="PTHR32114">
    <property type="entry name" value="ABC TRANSPORTER ABCH.3"/>
    <property type="match status" value="1"/>
</dbReference>
<dbReference type="RefSeq" id="WP_126626943.1">
    <property type="nucleotide sequence ID" value="NZ_BIFT01000001.1"/>
</dbReference>
<dbReference type="OrthoDB" id="3177877at2"/>
<keyword evidence="9" id="KW-1185">Reference proteome</keyword>
<evidence type="ECO:0000256" key="3">
    <source>
        <dbReference type="ARBA" id="ARBA00013368"/>
    </source>
</evidence>
<evidence type="ECO:0000256" key="5">
    <source>
        <dbReference type="SAM" id="MobiDB-lite"/>
    </source>
</evidence>
<evidence type="ECO:0000259" key="7">
    <source>
        <dbReference type="Pfam" id="PF13476"/>
    </source>
</evidence>
<reference evidence="9" key="1">
    <citation type="submission" date="2018-12" db="EMBL/GenBank/DDBJ databases">
        <title>Tengunoibacter tsumagoiensis gen. nov., sp. nov., Dictyobacter kobayashii sp. nov., D. alpinus sp. nov., and D. joshuensis sp. nov. and description of Dictyobacteraceae fam. nov. within the order Ktedonobacterales isolated from Tengu-no-mugimeshi.</title>
        <authorList>
            <person name="Wang C.M."/>
            <person name="Zheng Y."/>
            <person name="Sakai Y."/>
            <person name="Toyoda A."/>
            <person name="Minakuchi Y."/>
            <person name="Abe K."/>
            <person name="Yokota A."/>
            <person name="Yabe S."/>
        </authorList>
    </citation>
    <scope>NUCLEOTIDE SEQUENCE [LARGE SCALE GENOMIC DNA]</scope>
    <source>
        <strain evidence="9">Uno16</strain>
    </source>
</reference>
<dbReference type="EMBL" id="BIFT01000001">
    <property type="protein sequence ID" value="GCE26494.1"/>
    <property type="molecule type" value="Genomic_DNA"/>
</dbReference>
<dbReference type="Pfam" id="PF13476">
    <property type="entry name" value="AAA_23"/>
    <property type="match status" value="1"/>
</dbReference>
<name>A0A402B576_9CHLR</name>
<comment type="subunit">
    <text evidence="2">Heterodimer of SbcC and SbcD.</text>
</comment>
<feature type="coiled-coil region" evidence="4">
    <location>
        <begin position="935"/>
        <end position="981"/>
    </location>
</feature>
<evidence type="ECO:0000256" key="1">
    <source>
        <dbReference type="ARBA" id="ARBA00006930"/>
    </source>
</evidence>
<keyword evidence="6" id="KW-0472">Membrane</keyword>
<feature type="coiled-coil region" evidence="4">
    <location>
        <begin position="798"/>
        <end position="851"/>
    </location>
</feature>
<evidence type="ECO:0000256" key="4">
    <source>
        <dbReference type="SAM" id="Coils"/>
    </source>
</evidence>
<organism evidence="8 9">
    <name type="scientific">Dictyobacter alpinus</name>
    <dbReference type="NCBI Taxonomy" id="2014873"/>
    <lineage>
        <taxon>Bacteria</taxon>
        <taxon>Bacillati</taxon>
        <taxon>Chloroflexota</taxon>
        <taxon>Ktedonobacteria</taxon>
        <taxon>Ktedonobacterales</taxon>
        <taxon>Dictyobacteraceae</taxon>
        <taxon>Dictyobacter</taxon>
    </lineage>
</organism>
<comment type="similarity">
    <text evidence="1">Belongs to the SMC family. SbcC subfamily.</text>
</comment>
<dbReference type="GO" id="GO:0016887">
    <property type="term" value="F:ATP hydrolysis activity"/>
    <property type="evidence" value="ECO:0007669"/>
    <property type="project" value="InterPro"/>
</dbReference>
<keyword evidence="6" id="KW-0812">Transmembrane</keyword>
<feature type="transmembrane region" description="Helical" evidence="6">
    <location>
        <begin position="523"/>
        <end position="544"/>
    </location>
</feature>
<feature type="compositionally biased region" description="Acidic residues" evidence="5">
    <location>
        <begin position="1273"/>
        <end position="1288"/>
    </location>
</feature>
<evidence type="ECO:0000256" key="2">
    <source>
        <dbReference type="ARBA" id="ARBA00011322"/>
    </source>
</evidence>
<dbReference type="SUPFAM" id="SSF52540">
    <property type="entry name" value="P-loop containing nucleoside triphosphate hydrolases"/>
    <property type="match status" value="1"/>
</dbReference>
<dbReference type="Gene3D" id="3.40.50.300">
    <property type="entry name" value="P-loop containing nucleotide triphosphate hydrolases"/>
    <property type="match status" value="2"/>
</dbReference>
<evidence type="ECO:0000313" key="8">
    <source>
        <dbReference type="EMBL" id="GCE26494.1"/>
    </source>
</evidence>
<keyword evidence="4" id="KW-0175">Coiled coil</keyword>
<keyword evidence="6" id="KW-1133">Transmembrane helix</keyword>
<dbReference type="PANTHER" id="PTHR32114:SF2">
    <property type="entry name" value="ABC TRANSPORTER ABCH.3"/>
    <property type="match status" value="1"/>
</dbReference>
<evidence type="ECO:0000256" key="6">
    <source>
        <dbReference type="SAM" id="Phobius"/>
    </source>
</evidence>
<dbReference type="GO" id="GO:0006302">
    <property type="term" value="P:double-strand break repair"/>
    <property type="evidence" value="ECO:0007669"/>
    <property type="project" value="InterPro"/>
</dbReference>
<feature type="transmembrane region" description="Helical" evidence="6">
    <location>
        <begin position="550"/>
        <end position="570"/>
    </location>
</feature>
<feature type="coiled-coil region" evidence="4">
    <location>
        <begin position="428"/>
        <end position="462"/>
    </location>
</feature>
<proteinExistence type="inferred from homology"/>
<feature type="region of interest" description="Disordered" evidence="5">
    <location>
        <begin position="1257"/>
        <end position="1288"/>
    </location>
</feature>
<feature type="domain" description="Rad50/SbcC-type AAA" evidence="7">
    <location>
        <begin position="7"/>
        <end position="246"/>
    </location>
</feature>
<dbReference type="InterPro" id="IPR038729">
    <property type="entry name" value="Rad50/SbcC_AAA"/>
</dbReference>
<protein>
    <recommendedName>
        <fullName evidence="3">Nuclease SbcCD subunit C</fullName>
    </recommendedName>
</protein>
<dbReference type="Proteomes" id="UP000287171">
    <property type="component" value="Unassembled WGS sequence"/>
</dbReference>
<feature type="coiled-coil region" evidence="4">
    <location>
        <begin position="648"/>
        <end position="696"/>
    </location>
</feature>
<feature type="coiled-coil region" evidence="4">
    <location>
        <begin position="1024"/>
        <end position="1051"/>
    </location>
</feature>
<gene>
    <name evidence="8" type="ORF">KDA_19780</name>
</gene>
<sequence>MIILKHLTIERFRLLRSMNLHFPQRGSILIQGPNEAGKSALIESIYFALYGEPLASRRGQRSLDDLILYGSTSAVVTLIVSAGATELTIVRTIERGHGQSVVLSIRSLGMSDEELVTDLDEANARIIRELGNLHGETLRDSGLIEQKGLTRLESISGSARENTVRNLLGLDTLTTLSEQFQVRPEDEERLNNYSERLSLAEVQARIPQLRSQLSQLDVALDAVQTNEYLADIDQQEQDINELEQALDRIDAQRIELKSRQGRVSQLKKADATLSEIISSYDDIAEARRELPLLDQRIADLEGREREELPKAEKRVSDLAELTRSFGTLQRMSNDLLTAVDSIKDLEQDLKIHTELQQDLRALDEQISQTRSRLANTQQSWQELEERRRSIRPQLEDRLQRMQFLAERLAHLGQLEDNYTRRVSGQSLAEENTLQLRKAIQDLNDAEQEYELIEQEEKRLQQQADGQEYSWRQLQIRRQVEEWHRLKGLAQGLAQAEQHVYQARQQQGTVTQQAIQARNTANKFMVLMAGSIAAGIVLLFIALLLFGSNVLLGVIVLILALLTAIPAYLCFQRFRQYRAQEHTLRTQEHEAISRVGTMITAREAAFRRAGSEDALHAVENEIVSLGGSVPPSLEEAQLFLDRTRDQGDLNDAQQKMQGSANEVHAARSRTQKAQEAVKALRQERARLEALRAQEQWDNIEENLQNDQVAVELMHQELTLLAAQENLPMASINARIQKSSVPPSQPSFLSGPLSPVSLEEDTTGVPELEMLVDSTIKATEHEIVSLDGKLDMVNELAKQSKIHQDALDALADRRRQLEERNARYQQNDPSQLIERAREQQLALRSALQSLQDSLRQRVKPLGVAFGQSAVGSAETSARKALEELHITLGNKIMLQERHAHYTELLHERQASLSEHYKQLAKFSNTLGSWIVPLNPFAEALVALRTRCQKELHEANEEGILQELESLRDQENASQAKIQLCQQEIRGDQASIANLLAAHDFETPATYARSTLIDLWPLLSEYAVEDRDRLENEAGLHEQELQDLLQQEQNLAQKLDVVGTTLDLEQTRSQMEQEERSYQIKKHGHRLLEEVEQRLLGKIEPRTQYYMQQILPLLTGGRYQDVHLSTDLDDGGAFQIQVWDSAAGAYVPTSVLSGGASDLLSLALRLAFAIATLPADLNAAPGFVLLDEPLSSFDRGRAQALVDVVTGDILSQHFEQIILLSHSSAFDPAMFPYHLYMDNGLMVESNLPIVAAESVVPGLASDSVPSTPAPELTPADSEDFDDEAFDDDDDENGATVAIAAIKLPPQKK</sequence>
<comment type="caution">
    <text evidence="8">The sequence shown here is derived from an EMBL/GenBank/DDBJ whole genome shotgun (WGS) entry which is preliminary data.</text>
</comment>
<dbReference type="InterPro" id="IPR027417">
    <property type="entry name" value="P-loop_NTPase"/>
</dbReference>
<feature type="coiled-coil region" evidence="4">
    <location>
        <begin position="328"/>
        <end position="386"/>
    </location>
</feature>
<feature type="coiled-coil region" evidence="4">
    <location>
        <begin position="225"/>
        <end position="259"/>
    </location>
</feature>
<accession>A0A402B576</accession>